<gene>
    <name evidence="5" type="ORF">MNBD_DELTA02-946</name>
</gene>
<protein>
    <submittedName>
        <fullName evidence="5">Adenylate kinase</fullName>
        <ecNumber evidence="5">2.7.4.3</ecNumber>
    </submittedName>
</protein>
<dbReference type="EMBL" id="UOEZ01000047">
    <property type="protein sequence ID" value="VAW36915.1"/>
    <property type="molecule type" value="Genomic_DNA"/>
</dbReference>
<reference evidence="5" key="1">
    <citation type="submission" date="2018-06" db="EMBL/GenBank/DDBJ databases">
        <authorList>
            <person name="Zhirakovskaya E."/>
        </authorList>
    </citation>
    <scope>NUCLEOTIDE SEQUENCE</scope>
</reference>
<dbReference type="AlphaFoldDB" id="A0A3B0V057"/>
<dbReference type="PANTHER" id="PTHR23359">
    <property type="entry name" value="NUCLEOTIDE KINASE"/>
    <property type="match status" value="1"/>
</dbReference>
<keyword evidence="2" id="KW-0547">Nucleotide-binding</keyword>
<proteinExistence type="inferred from homology"/>
<feature type="domain" description="Adenylate kinase active site lid" evidence="4">
    <location>
        <begin position="128"/>
        <end position="163"/>
    </location>
</feature>
<sequence>MKSLILIGPPGAGKGTQSKILCDKYGIVQIATGDILRASVKDNTPLGIKARVFMDKGQLVPDKLVVEMVVDRLGDDDCSSGFILDGFPRNIGQAEALEGVLKARGMKIDAAIGIVVENKELLKRLTGRRVCRGCGASFHVIFNLPAKEGLCDLCGGELYQRDDDKVETIESRLEVYERETRPVIDFYAERGLYTPVDGVGTMEKITEEIVKAIG</sequence>
<organism evidence="5">
    <name type="scientific">hydrothermal vent metagenome</name>
    <dbReference type="NCBI Taxonomy" id="652676"/>
    <lineage>
        <taxon>unclassified sequences</taxon>
        <taxon>metagenomes</taxon>
        <taxon>ecological metagenomes</taxon>
    </lineage>
</organism>
<evidence type="ECO:0000256" key="2">
    <source>
        <dbReference type="ARBA" id="ARBA00022741"/>
    </source>
</evidence>
<evidence type="ECO:0000259" key="4">
    <source>
        <dbReference type="Pfam" id="PF05191"/>
    </source>
</evidence>
<keyword evidence="1 5" id="KW-0808">Transferase</keyword>
<dbReference type="EC" id="2.7.4.3" evidence="5"/>
<dbReference type="InterPro" id="IPR006259">
    <property type="entry name" value="Adenyl_kin_sub"/>
</dbReference>
<dbReference type="InterPro" id="IPR027417">
    <property type="entry name" value="P-loop_NTPase"/>
</dbReference>
<dbReference type="Pfam" id="PF05191">
    <property type="entry name" value="ADK_lid"/>
    <property type="match status" value="1"/>
</dbReference>
<dbReference type="HAMAP" id="MF_00235">
    <property type="entry name" value="Adenylate_kinase_Adk"/>
    <property type="match status" value="1"/>
</dbReference>
<evidence type="ECO:0000256" key="3">
    <source>
        <dbReference type="ARBA" id="ARBA00022777"/>
    </source>
</evidence>
<dbReference type="GO" id="GO:0004017">
    <property type="term" value="F:AMP kinase activity"/>
    <property type="evidence" value="ECO:0007669"/>
    <property type="project" value="UniProtKB-EC"/>
</dbReference>
<dbReference type="InterPro" id="IPR000850">
    <property type="entry name" value="Adenylat/UMP-CMP_kin"/>
</dbReference>
<name>A0A3B0V057_9ZZZZ</name>
<dbReference type="CDD" id="cd01428">
    <property type="entry name" value="ADK"/>
    <property type="match status" value="1"/>
</dbReference>
<evidence type="ECO:0000313" key="5">
    <source>
        <dbReference type="EMBL" id="VAW36915.1"/>
    </source>
</evidence>
<dbReference type="SUPFAM" id="SSF52540">
    <property type="entry name" value="P-loop containing nucleoside triphosphate hydrolases"/>
    <property type="match status" value="1"/>
</dbReference>
<accession>A0A3B0V057</accession>
<dbReference type="GO" id="GO:0005524">
    <property type="term" value="F:ATP binding"/>
    <property type="evidence" value="ECO:0007669"/>
    <property type="project" value="InterPro"/>
</dbReference>
<dbReference type="NCBIfam" id="NF001380">
    <property type="entry name" value="PRK00279.1-2"/>
    <property type="match status" value="1"/>
</dbReference>
<keyword evidence="3 5" id="KW-0418">Kinase</keyword>
<dbReference type="PRINTS" id="PR00094">
    <property type="entry name" value="ADENYLTKNASE"/>
</dbReference>
<evidence type="ECO:0000256" key="1">
    <source>
        <dbReference type="ARBA" id="ARBA00022679"/>
    </source>
</evidence>
<dbReference type="InterPro" id="IPR007862">
    <property type="entry name" value="Adenylate_kinase_lid-dom"/>
</dbReference>
<dbReference type="Pfam" id="PF00406">
    <property type="entry name" value="ADK"/>
    <property type="match status" value="1"/>
</dbReference>
<dbReference type="NCBIfam" id="NF011100">
    <property type="entry name" value="PRK14527.1"/>
    <property type="match status" value="1"/>
</dbReference>
<dbReference type="PROSITE" id="PS00113">
    <property type="entry name" value="ADENYLATE_KINASE"/>
    <property type="match status" value="1"/>
</dbReference>
<dbReference type="Gene3D" id="3.40.50.300">
    <property type="entry name" value="P-loop containing nucleotide triphosphate hydrolases"/>
    <property type="match status" value="1"/>
</dbReference>
<dbReference type="NCBIfam" id="NF001381">
    <property type="entry name" value="PRK00279.1-3"/>
    <property type="match status" value="1"/>
</dbReference>
<dbReference type="NCBIfam" id="TIGR01351">
    <property type="entry name" value="adk"/>
    <property type="match status" value="1"/>
</dbReference>
<dbReference type="InterPro" id="IPR033690">
    <property type="entry name" value="Adenylat_kinase_CS"/>
</dbReference>
<dbReference type="FunFam" id="3.40.50.300:FF:000106">
    <property type="entry name" value="Adenylate kinase mitochondrial"/>
    <property type="match status" value="1"/>
</dbReference>